<dbReference type="AlphaFoldDB" id="A0A6I4W890"/>
<accession>A0A6I4W890</accession>
<keyword evidence="2" id="KW-1185">Reference proteome</keyword>
<sequence length="85" mass="10149">MNEFWRGTSSNNFRRRVAEPRRFRQKFDDFWEIDVQLVDGPEYFTHAARLCGRVEVWVVNVMTQVMNRILAWAILFERATGIEPA</sequence>
<comment type="caution">
    <text evidence="1">The sequence shown here is derived from an EMBL/GenBank/DDBJ whole genome shotgun (WGS) entry which is preliminary data.</text>
</comment>
<name>A0A6I4W890_9ACTN</name>
<proteinExistence type="predicted"/>
<reference evidence="1 2" key="1">
    <citation type="submission" date="2019-12" db="EMBL/GenBank/DDBJ databases">
        <title>Nocardia macrotermitis sp. nov. and Nocardia aurantia sp. nov., isolated from the gut of the fungus growing-termite Macrotermes natalensis.</title>
        <authorList>
            <person name="Christine B."/>
            <person name="Rene B."/>
        </authorList>
    </citation>
    <scope>NUCLEOTIDE SEQUENCE [LARGE SCALE GENOMIC DNA]</scope>
    <source>
        <strain evidence="1 2">DSM 102126</strain>
    </source>
</reference>
<dbReference type="EMBL" id="WUTW01000003">
    <property type="protein sequence ID" value="MXQ65848.1"/>
    <property type="molecule type" value="Genomic_DNA"/>
</dbReference>
<dbReference type="RefSeq" id="WP_161104065.1">
    <property type="nucleotide sequence ID" value="NZ_JBHLYI010000004.1"/>
</dbReference>
<evidence type="ECO:0000313" key="2">
    <source>
        <dbReference type="Proteomes" id="UP000431901"/>
    </source>
</evidence>
<dbReference type="Proteomes" id="UP000431901">
    <property type="component" value="Unassembled WGS sequence"/>
</dbReference>
<gene>
    <name evidence="1" type="ORF">GQ466_17645</name>
</gene>
<evidence type="ECO:0000313" key="1">
    <source>
        <dbReference type="EMBL" id="MXQ65848.1"/>
    </source>
</evidence>
<protein>
    <submittedName>
        <fullName evidence="1">Uncharacterized protein</fullName>
    </submittedName>
</protein>
<organism evidence="1 2">
    <name type="scientific">Actinomadura rayongensis</name>
    <dbReference type="NCBI Taxonomy" id="1429076"/>
    <lineage>
        <taxon>Bacteria</taxon>
        <taxon>Bacillati</taxon>
        <taxon>Actinomycetota</taxon>
        <taxon>Actinomycetes</taxon>
        <taxon>Streptosporangiales</taxon>
        <taxon>Thermomonosporaceae</taxon>
        <taxon>Actinomadura</taxon>
    </lineage>
</organism>